<dbReference type="Proteomes" id="UP000280091">
    <property type="component" value="Unassembled WGS sequence"/>
</dbReference>
<dbReference type="RefSeq" id="WP_121363987.1">
    <property type="nucleotide sequence ID" value="NZ_RBXA01000001.1"/>
</dbReference>
<reference evidence="1 2" key="1">
    <citation type="submission" date="2018-10" db="EMBL/GenBank/DDBJ databases">
        <title>Genomic Encyclopedia of Archaeal and Bacterial Type Strains, Phase II (KMG-II): from individual species to whole genera.</title>
        <authorList>
            <person name="Goeker M."/>
        </authorList>
    </citation>
    <scope>NUCLEOTIDE SEQUENCE [LARGE SCALE GENOMIC DNA]</scope>
    <source>
        <strain evidence="1 2">DSM 15094</strain>
    </source>
</reference>
<evidence type="ECO:0000313" key="1">
    <source>
        <dbReference type="EMBL" id="RKS94743.1"/>
    </source>
</evidence>
<name>A0A495S4I1_9FLAO</name>
<proteinExistence type="predicted"/>
<protein>
    <recommendedName>
        <fullName evidence="3">HEPN AbiU2-like domain-containing protein</fullName>
    </recommendedName>
</protein>
<dbReference type="OrthoDB" id="10009695at2"/>
<accession>A0A495S4I1</accession>
<dbReference type="AlphaFoldDB" id="A0A495S4I1"/>
<evidence type="ECO:0000313" key="2">
    <source>
        <dbReference type="Proteomes" id="UP000280091"/>
    </source>
</evidence>
<keyword evidence="2" id="KW-1185">Reference proteome</keyword>
<gene>
    <name evidence="1" type="ORF">BC952_0367</name>
</gene>
<organism evidence="1 2">
    <name type="scientific">Flavobacterium limicola</name>
    <dbReference type="NCBI Taxonomy" id="180441"/>
    <lineage>
        <taxon>Bacteria</taxon>
        <taxon>Pseudomonadati</taxon>
        <taxon>Bacteroidota</taxon>
        <taxon>Flavobacteriia</taxon>
        <taxon>Flavobacteriales</taxon>
        <taxon>Flavobacteriaceae</taxon>
        <taxon>Flavobacterium</taxon>
    </lineage>
</organism>
<sequence>MSPISNKIPKNLKEKFDHVYCSICLFNSALTELQIISDHDYSEKELSIVNSHTFSLYKVTLQYCLIMEYTKLFERGRSNKEEHVSSLFRLNEAILKDDESFRLKFIENEENLTRLKSTVFFEHIKVLRDKKFAHSDSHEKNSPFNIKGFQTKDFEDAFFHLSIIKEVLINCSSEFDFEYDLQIPNSDNRTENFIRYQAKYKDYYFKDYLKARQEGL</sequence>
<comment type="caution">
    <text evidence="1">The sequence shown here is derived from an EMBL/GenBank/DDBJ whole genome shotgun (WGS) entry which is preliminary data.</text>
</comment>
<evidence type="ECO:0008006" key="3">
    <source>
        <dbReference type="Google" id="ProtNLM"/>
    </source>
</evidence>
<dbReference type="EMBL" id="RBXA01000001">
    <property type="protein sequence ID" value="RKS94743.1"/>
    <property type="molecule type" value="Genomic_DNA"/>
</dbReference>